<dbReference type="PROSITE" id="PS51007">
    <property type="entry name" value="CYTC"/>
    <property type="match status" value="1"/>
</dbReference>
<dbReference type="PROSITE" id="PS51257">
    <property type="entry name" value="PROKAR_LIPOPROTEIN"/>
    <property type="match status" value="1"/>
</dbReference>
<keyword evidence="2 3" id="KW-0408">Iron</keyword>
<protein>
    <recommendedName>
        <fullName evidence="4">Cytochrome c domain-containing protein</fullName>
    </recommendedName>
</protein>
<keyword evidence="3" id="KW-0349">Heme</keyword>
<name>A0A6I6JU28_9BACT</name>
<dbReference type="EMBL" id="CP046401">
    <property type="protein sequence ID" value="QGY46605.1"/>
    <property type="molecule type" value="Genomic_DNA"/>
</dbReference>
<evidence type="ECO:0000256" key="1">
    <source>
        <dbReference type="ARBA" id="ARBA00022723"/>
    </source>
</evidence>
<accession>A0A6I6JU28</accession>
<dbReference type="GO" id="GO:0009055">
    <property type="term" value="F:electron transfer activity"/>
    <property type="evidence" value="ECO:0007669"/>
    <property type="project" value="InterPro"/>
</dbReference>
<evidence type="ECO:0000313" key="6">
    <source>
        <dbReference type="Proteomes" id="UP000428260"/>
    </source>
</evidence>
<dbReference type="GO" id="GO:0020037">
    <property type="term" value="F:heme binding"/>
    <property type="evidence" value="ECO:0007669"/>
    <property type="project" value="InterPro"/>
</dbReference>
<evidence type="ECO:0000313" key="5">
    <source>
        <dbReference type="EMBL" id="QGY46605.1"/>
    </source>
</evidence>
<evidence type="ECO:0000256" key="2">
    <source>
        <dbReference type="ARBA" id="ARBA00023004"/>
    </source>
</evidence>
<dbReference type="KEGG" id="mcos:GM418_23975"/>
<dbReference type="RefSeq" id="WP_158869734.1">
    <property type="nucleotide sequence ID" value="NZ_CP046401.1"/>
</dbReference>
<evidence type="ECO:0000259" key="4">
    <source>
        <dbReference type="PROSITE" id="PS51007"/>
    </source>
</evidence>
<keyword evidence="1 3" id="KW-0479">Metal-binding</keyword>
<gene>
    <name evidence="5" type="ORF">GM418_23975</name>
</gene>
<sequence length="129" mass="14225">MKSLKYLFTIALIALFFVGCKYDFIVPEEVPVIDPDDPDAEEISFSADIIPIFESKCVACHKTGGQLPDLSAANAFSSLNSTRYINSSTPEESLIYTRPNPDNTDSHPKYSATEAVYVLGWIQQGAKNN</sequence>
<keyword evidence="6" id="KW-1185">Reference proteome</keyword>
<reference evidence="5 6" key="1">
    <citation type="submission" date="2019-11" db="EMBL/GenBank/DDBJ databases">
        <authorList>
            <person name="Zheng R.K."/>
            <person name="Sun C.M."/>
        </authorList>
    </citation>
    <scope>NUCLEOTIDE SEQUENCE [LARGE SCALE GENOMIC DNA]</scope>
    <source>
        <strain evidence="5 6">WC007</strain>
    </source>
</reference>
<evidence type="ECO:0000256" key="3">
    <source>
        <dbReference type="PROSITE-ProRule" id="PRU00433"/>
    </source>
</evidence>
<dbReference type="GO" id="GO:0046872">
    <property type="term" value="F:metal ion binding"/>
    <property type="evidence" value="ECO:0007669"/>
    <property type="project" value="UniProtKB-KW"/>
</dbReference>
<proteinExistence type="predicted"/>
<dbReference type="InterPro" id="IPR009056">
    <property type="entry name" value="Cyt_c-like_dom"/>
</dbReference>
<dbReference type="Proteomes" id="UP000428260">
    <property type="component" value="Chromosome"/>
</dbReference>
<feature type="domain" description="Cytochrome c" evidence="4">
    <location>
        <begin position="36"/>
        <end position="126"/>
    </location>
</feature>
<dbReference type="AlphaFoldDB" id="A0A6I6JU28"/>
<organism evidence="5 6">
    <name type="scientific">Maribellus comscasis</name>
    <dbReference type="NCBI Taxonomy" id="2681766"/>
    <lineage>
        <taxon>Bacteria</taxon>
        <taxon>Pseudomonadati</taxon>
        <taxon>Bacteroidota</taxon>
        <taxon>Bacteroidia</taxon>
        <taxon>Marinilabiliales</taxon>
        <taxon>Prolixibacteraceae</taxon>
        <taxon>Maribellus</taxon>
    </lineage>
</organism>